<dbReference type="GO" id="GO:0008270">
    <property type="term" value="F:zinc ion binding"/>
    <property type="evidence" value="ECO:0007669"/>
    <property type="project" value="UniProtKB-KW"/>
</dbReference>
<dbReference type="InterPro" id="IPR036236">
    <property type="entry name" value="Znf_C2H2_sf"/>
</dbReference>
<dbReference type="OrthoDB" id="8117402at2759"/>
<dbReference type="InterPro" id="IPR051967">
    <property type="entry name" value="Krueppel_C2H2-ZF"/>
</dbReference>
<evidence type="ECO:0000256" key="4">
    <source>
        <dbReference type="ARBA" id="ARBA00022737"/>
    </source>
</evidence>
<evidence type="ECO:0000256" key="5">
    <source>
        <dbReference type="ARBA" id="ARBA00022771"/>
    </source>
</evidence>
<keyword evidence="10" id="KW-0539">Nucleus</keyword>
<comment type="similarity">
    <text evidence="2">Belongs to the krueppel C2H2-type zinc-finger protein family.</text>
</comment>
<evidence type="ECO:0000259" key="12">
    <source>
        <dbReference type="PROSITE" id="PS50157"/>
    </source>
</evidence>
<accession>A0A6V7X6W4</accession>
<evidence type="ECO:0000256" key="8">
    <source>
        <dbReference type="ARBA" id="ARBA00023125"/>
    </source>
</evidence>
<dbReference type="PANTHER" id="PTHR45925">
    <property type="entry name" value="ZINC FINGER PROTEIN"/>
    <property type="match status" value="1"/>
</dbReference>
<comment type="subcellular location">
    <subcellularLocation>
        <location evidence="1">Nucleus</location>
    </subcellularLocation>
</comment>
<evidence type="ECO:0000256" key="7">
    <source>
        <dbReference type="ARBA" id="ARBA00023015"/>
    </source>
</evidence>
<comment type="caution">
    <text evidence="13">The sequence shown here is derived from an EMBL/GenBank/DDBJ whole genome shotgun (WGS) entry which is preliminary data.</text>
</comment>
<dbReference type="FunFam" id="3.30.160.60:FF:000624">
    <property type="entry name" value="zinc finger protein 697"/>
    <property type="match status" value="1"/>
</dbReference>
<gene>
    <name evidence="13" type="ORF">MENT_LOCUS48112</name>
</gene>
<evidence type="ECO:0000256" key="6">
    <source>
        <dbReference type="ARBA" id="ARBA00022833"/>
    </source>
</evidence>
<evidence type="ECO:0000313" key="14">
    <source>
        <dbReference type="Proteomes" id="UP000580250"/>
    </source>
</evidence>
<evidence type="ECO:0000313" key="13">
    <source>
        <dbReference type="EMBL" id="CAD2195048.1"/>
    </source>
</evidence>
<dbReference type="GO" id="GO:0000981">
    <property type="term" value="F:DNA-binding transcription factor activity, RNA polymerase II-specific"/>
    <property type="evidence" value="ECO:0007669"/>
    <property type="project" value="TreeGrafter"/>
</dbReference>
<dbReference type="GO" id="GO:0005634">
    <property type="term" value="C:nucleus"/>
    <property type="evidence" value="ECO:0007669"/>
    <property type="project" value="UniProtKB-SubCell"/>
</dbReference>
<dbReference type="AlphaFoldDB" id="A0A6V7X6W4"/>
<evidence type="ECO:0000256" key="10">
    <source>
        <dbReference type="ARBA" id="ARBA00023242"/>
    </source>
</evidence>
<dbReference type="GO" id="GO:0000978">
    <property type="term" value="F:RNA polymerase II cis-regulatory region sequence-specific DNA binding"/>
    <property type="evidence" value="ECO:0007669"/>
    <property type="project" value="TreeGrafter"/>
</dbReference>
<dbReference type="Gene3D" id="3.30.160.60">
    <property type="entry name" value="Classic Zinc Finger"/>
    <property type="match status" value="1"/>
</dbReference>
<sequence>MQVHLRVHTGERPFKCDGCGKSYAQNIGLKIHQEQCQSWLNFQNNGINGNHQEHNKTINNNYNNTSTSSTYLNGKPEQLVNNTANSDFCSHSNNYPIYPFIQAHQNGETPTIHQQQINAAALLLEQQQQQQQMQAIRALLDLSSSTSHQQQLNNNLLIHQSPPPTLIPFQNNQEIMINSSNLIQNQPLSLHQQLIQQLLAAPVPIEQSLPLVQQLLQQFGPLEEQKLSEAIAAILVGPSSTTTSSQYCNS</sequence>
<dbReference type="PROSITE" id="PS50157">
    <property type="entry name" value="ZINC_FINGER_C2H2_2"/>
    <property type="match status" value="1"/>
</dbReference>
<keyword evidence="7" id="KW-0805">Transcription regulation</keyword>
<reference evidence="13 14" key="1">
    <citation type="submission" date="2020-08" db="EMBL/GenBank/DDBJ databases">
        <authorList>
            <person name="Koutsovoulos G."/>
            <person name="Danchin GJ E."/>
        </authorList>
    </citation>
    <scope>NUCLEOTIDE SEQUENCE [LARGE SCALE GENOMIC DNA]</scope>
</reference>
<dbReference type="InterPro" id="IPR013087">
    <property type="entry name" value="Znf_C2H2_type"/>
</dbReference>
<dbReference type="SUPFAM" id="SSF57667">
    <property type="entry name" value="beta-beta-alpha zinc fingers"/>
    <property type="match status" value="1"/>
</dbReference>
<keyword evidence="5 11" id="KW-0863">Zinc-finger</keyword>
<keyword evidence="9" id="KW-0804">Transcription</keyword>
<organism evidence="13 14">
    <name type="scientific">Meloidogyne enterolobii</name>
    <name type="common">Root-knot nematode worm</name>
    <name type="synonym">Meloidogyne mayaguensis</name>
    <dbReference type="NCBI Taxonomy" id="390850"/>
    <lineage>
        <taxon>Eukaryota</taxon>
        <taxon>Metazoa</taxon>
        <taxon>Ecdysozoa</taxon>
        <taxon>Nematoda</taxon>
        <taxon>Chromadorea</taxon>
        <taxon>Rhabditida</taxon>
        <taxon>Tylenchina</taxon>
        <taxon>Tylenchomorpha</taxon>
        <taxon>Tylenchoidea</taxon>
        <taxon>Meloidogynidae</taxon>
        <taxon>Meloidogyninae</taxon>
        <taxon>Meloidogyne</taxon>
    </lineage>
</organism>
<proteinExistence type="inferred from homology"/>
<evidence type="ECO:0000256" key="1">
    <source>
        <dbReference type="ARBA" id="ARBA00004123"/>
    </source>
</evidence>
<evidence type="ECO:0000256" key="3">
    <source>
        <dbReference type="ARBA" id="ARBA00022723"/>
    </source>
</evidence>
<name>A0A6V7X6W4_MELEN</name>
<protein>
    <recommendedName>
        <fullName evidence="12">C2H2-type domain-containing protein</fullName>
    </recommendedName>
</protein>
<keyword evidence="6" id="KW-0862">Zinc</keyword>
<keyword evidence="8" id="KW-0238">DNA-binding</keyword>
<keyword evidence="3" id="KW-0479">Metal-binding</keyword>
<dbReference type="Proteomes" id="UP000580250">
    <property type="component" value="Unassembled WGS sequence"/>
</dbReference>
<dbReference type="EMBL" id="CAJEWN010001174">
    <property type="protein sequence ID" value="CAD2195048.1"/>
    <property type="molecule type" value="Genomic_DNA"/>
</dbReference>
<evidence type="ECO:0000256" key="11">
    <source>
        <dbReference type="PROSITE-ProRule" id="PRU00042"/>
    </source>
</evidence>
<keyword evidence="4" id="KW-0677">Repeat</keyword>
<evidence type="ECO:0000256" key="9">
    <source>
        <dbReference type="ARBA" id="ARBA00023163"/>
    </source>
</evidence>
<evidence type="ECO:0000256" key="2">
    <source>
        <dbReference type="ARBA" id="ARBA00006991"/>
    </source>
</evidence>
<feature type="domain" description="C2H2-type" evidence="12">
    <location>
        <begin position="14"/>
        <end position="33"/>
    </location>
</feature>